<organism evidence="2 3">
    <name type="scientific">Eumeta variegata</name>
    <name type="common">Bagworm moth</name>
    <name type="synonym">Eumeta japonica</name>
    <dbReference type="NCBI Taxonomy" id="151549"/>
    <lineage>
        <taxon>Eukaryota</taxon>
        <taxon>Metazoa</taxon>
        <taxon>Ecdysozoa</taxon>
        <taxon>Arthropoda</taxon>
        <taxon>Hexapoda</taxon>
        <taxon>Insecta</taxon>
        <taxon>Pterygota</taxon>
        <taxon>Neoptera</taxon>
        <taxon>Endopterygota</taxon>
        <taxon>Lepidoptera</taxon>
        <taxon>Glossata</taxon>
        <taxon>Ditrysia</taxon>
        <taxon>Tineoidea</taxon>
        <taxon>Psychidae</taxon>
        <taxon>Oiketicinae</taxon>
        <taxon>Eumeta</taxon>
    </lineage>
</organism>
<proteinExistence type="predicted"/>
<feature type="region of interest" description="Disordered" evidence="1">
    <location>
        <begin position="240"/>
        <end position="266"/>
    </location>
</feature>
<dbReference type="OrthoDB" id="7364834at2759"/>
<dbReference type="EMBL" id="BGZK01001912">
    <property type="protein sequence ID" value="GBP88181.1"/>
    <property type="molecule type" value="Genomic_DNA"/>
</dbReference>
<dbReference type="AlphaFoldDB" id="A0A4C1ZH62"/>
<evidence type="ECO:0000313" key="2">
    <source>
        <dbReference type="EMBL" id="GBP88181.1"/>
    </source>
</evidence>
<protein>
    <submittedName>
        <fullName evidence="2">Uncharacterized protein</fullName>
    </submittedName>
</protein>
<evidence type="ECO:0000313" key="3">
    <source>
        <dbReference type="Proteomes" id="UP000299102"/>
    </source>
</evidence>
<dbReference type="Proteomes" id="UP000299102">
    <property type="component" value="Unassembled WGS sequence"/>
</dbReference>
<comment type="caution">
    <text evidence="2">The sequence shown here is derived from an EMBL/GenBank/DDBJ whole genome shotgun (WGS) entry which is preliminary data.</text>
</comment>
<evidence type="ECO:0000256" key="1">
    <source>
        <dbReference type="SAM" id="MobiDB-lite"/>
    </source>
</evidence>
<name>A0A4C1ZH62_EUMVA</name>
<accession>A0A4C1ZH62</accession>
<sequence length="266" mass="29069">MTSESTASSSVVLSQELELERSFSSTCSNASILENMFKNDFVVAVPKKNKSAFSPVGFSPLLLVATLLHFQSLTSVFGAQKKARTEYNSNIKEKIDIYAPLVIQRNGKLTPDIIDNKKAERLPILVSGNDCEKLLGVPKLTAGTGIEGRVGIGNEIATGNGVTRKRQIVGKQRSKNAFCVRERNPERTPTDVVSEHLQAESQGYNRYAVDTKAVRYAEEWWCVAPDSGCRSVGVCAVNGRAGANGRPRRVTLPARAPHRRPNPDRA</sequence>
<gene>
    <name evidence="2" type="ORF">EVAR_99085_1</name>
</gene>
<reference evidence="2 3" key="1">
    <citation type="journal article" date="2019" name="Commun. Biol.">
        <title>The bagworm genome reveals a unique fibroin gene that provides high tensile strength.</title>
        <authorList>
            <person name="Kono N."/>
            <person name="Nakamura H."/>
            <person name="Ohtoshi R."/>
            <person name="Tomita M."/>
            <person name="Numata K."/>
            <person name="Arakawa K."/>
        </authorList>
    </citation>
    <scope>NUCLEOTIDE SEQUENCE [LARGE SCALE GENOMIC DNA]</scope>
</reference>
<keyword evidence="3" id="KW-1185">Reference proteome</keyword>